<sequence>MGGEHALARPLKVATLNAWGLWLVSKRRTERMAALADYLRRPTCPADIVLLQEVWCGEDVAALRQAGAEGRLPHSAHFQGGALGPGLLLLSAFPVLETAFHPYSARGDPAALLQGDYLTGKGVGWAAVAAPCGRLSIFNTHLSANYAQRWQHGAAGLPPEIRLPRDGLAGVRLLQVLELAAFVRSRSAGVAGVVLGGDFNATPDTLEFSLLQALLPSLRDSWAVAQPLLLGATANALESSFTTVGAGHCPARIDYLLTSGQPLSAELALAETGRGFSFSDHLGVLATLRFGSESSLADDDEKDGAAGAADEAQQAPGSTGSGGATRSDGGSDGEWQEVGGRSTGARSPPQRQQQQQGQQQQLGTPGALAGTLELMRMRPAPFQHAASALEEAATEMAAGRRRFVRAAAGLWATGCGCTGALLFGPWWQQQCGGEPFGRAAYVALLGCMGAAFGWAGALFVGGFVCRGAEAAALRQAAAQLRLAQGNDVGAQTALYQAGDGGDSDRGGTTAAADGPCGLHKRGVGWGLTVAEIGALNGLTWYYNWGPHIGDNASAAAAAAAGLSFAPMQWGSWGIDQLAAQAQPGARVVLGVGALWPRLQAAADALGVRLGSPAAAPCGAECLEPDPFQWWDRFFALCKGCRVDFLATHLYSCNPTWLLAYLKQCRKYGLPIWLTEFACSNPGGPDAVSWRFMARVLPLLDGDPWVARYAWFALETSGWLGSSNSLMNVTTSTLTDMGRMPPAGGAAGSAAAGMLPGVRLLAGGFPGDAGLVGRSGAAAGAGASTTSAIFVS</sequence>
<dbReference type="GO" id="GO:0003824">
    <property type="term" value="F:catalytic activity"/>
    <property type="evidence" value="ECO:0007669"/>
    <property type="project" value="InterPro"/>
</dbReference>
<feature type="transmembrane region" description="Helical" evidence="2">
    <location>
        <begin position="439"/>
        <end position="465"/>
    </location>
</feature>
<evidence type="ECO:0000259" key="4">
    <source>
        <dbReference type="Pfam" id="PF11790"/>
    </source>
</evidence>
<comment type="caution">
    <text evidence="5">The sequence shown here is derived from an EMBL/GenBank/DDBJ whole genome shotgun (WGS) entry which is preliminary data.</text>
</comment>
<dbReference type="PANTHER" id="PTHR34154">
    <property type="entry name" value="ALKALI-SENSITIVE LINKAGE PROTEIN 1"/>
    <property type="match status" value="1"/>
</dbReference>
<proteinExistence type="predicted"/>
<protein>
    <submittedName>
        <fullName evidence="5">Neutral sphingomyelinase</fullName>
    </submittedName>
</protein>
<reference evidence="5 6" key="1">
    <citation type="journal article" date="2018" name="Plant J.">
        <title>Genome sequences of Chlorella sorokiniana UTEX 1602 and Micractinium conductrix SAG 241.80: implications to maltose excretion by a green alga.</title>
        <authorList>
            <person name="Arriola M.B."/>
            <person name="Velmurugan N."/>
            <person name="Zhang Y."/>
            <person name="Plunkett M.H."/>
            <person name="Hondzo H."/>
            <person name="Barney B.M."/>
        </authorList>
    </citation>
    <scope>NUCLEOTIDE SEQUENCE [LARGE SCALE GENOMIC DNA]</scope>
    <source>
        <strain evidence="5 6">SAG 241.80</strain>
    </source>
</reference>
<keyword evidence="2" id="KW-0472">Membrane</keyword>
<dbReference type="PANTHER" id="PTHR34154:SF3">
    <property type="entry name" value="ALKALI-SENSITIVE LINKAGE PROTEIN 1"/>
    <property type="match status" value="1"/>
</dbReference>
<dbReference type="SUPFAM" id="SSF56219">
    <property type="entry name" value="DNase I-like"/>
    <property type="match status" value="1"/>
</dbReference>
<evidence type="ECO:0000313" key="5">
    <source>
        <dbReference type="EMBL" id="PSC75873.1"/>
    </source>
</evidence>
<dbReference type="InterPro" id="IPR053183">
    <property type="entry name" value="ASL1"/>
</dbReference>
<dbReference type="Gene3D" id="3.60.10.10">
    <property type="entry name" value="Endonuclease/exonuclease/phosphatase"/>
    <property type="match status" value="1"/>
</dbReference>
<feature type="compositionally biased region" description="Low complexity" evidence="1">
    <location>
        <begin position="350"/>
        <end position="361"/>
    </location>
</feature>
<feature type="transmembrane region" description="Helical" evidence="2">
    <location>
        <begin position="406"/>
        <end position="427"/>
    </location>
</feature>
<feature type="compositionally biased region" description="Low complexity" evidence="1">
    <location>
        <begin position="305"/>
        <end position="315"/>
    </location>
</feature>
<organism evidence="5 6">
    <name type="scientific">Micractinium conductrix</name>
    <dbReference type="NCBI Taxonomy" id="554055"/>
    <lineage>
        <taxon>Eukaryota</taxon>
        <taxon>Viridiplantae</taxon>
        <taxon>Chlorophyta</taxon>
        <taxon>core chlorophytes</taxon>
        <taxon>Trebouxiophyceae</taxon>
        <taxon>Chlorellales</taxon>
        <taxon>Chlorellaceae</taxon>
        <taxon>Chlorella clade</taxon>
        <taxon>Micractinium</taxon>
    </lineage>
</organism>
<dbReference type="InterPro" id="IPR036691">
    <property type="entry name" value="Endo/exonu/phosph_ase_sf"/>
</dbReference>
<dbReference type="Pfam" id="PF11790">
    <property type="entry name" value="Glyco_hydro_cc"/>
    <property type="match status" value="1"/>
</dbReference>
<dbReference type="Pfam" id="PF03372">
    <property type="entry name" value="Exo_endo_phos"/>
    <property type="match status" value="1"/>
</dbReference>
<dbReference type="SUPFAM" id="SSF51445">
    <property type="entry name" value="(Trans)glycosidases"/>
    <property type="match status" value="1"/>
</dbReference>
<dbReference type="InterPro" id="IPR017853">
    <property type="entry name" value="GH"/>
</dbReference>
<accession>A0A2P6VP45</accession>
<evidence type="ECO:0000256" key="2">
    <source>
        <dbReference type="SAM" id="Phobius"/>
    </source>
</evidence>
<keyword evidence="2" id="KW-1133">Transmembrane helix</keyword>
<dbReference type="OrthoDB" id="387657at2759"/>
<feature type="domain" description="Endonuclease/exonuclease/phosphatase" evidence="3">
    <location>
        <begin position="14"/>
        <end position="281"/>
    </location>
</feature>
<dbReference type="GO" id="GO:0071966">
    <property type="term" value="P:fungal-type cell wall polysaccharide metabolic process"/>
    <property type="evidence" value="ECO:0007669"/>
    <property type="project" value="TreeGrafter"/>
</dbReference>
<feature type="domain" description="Asl1-like glycosyl hydrolase catalytic" evidence="4">
    <location>
        <begin position="594"/>
        <end position="738"/>
    </location>
</feature>
<dbReference type="EMBL" id="LHPF02000002">
    <property type="protein sequence ID" value="PSC75873.1"/>
    <property type="molecule type" value="Genomic_DNA"/>
</dbReference>
<name>A0A2P6VP45_9CHLO</name>
<evidence type="ECO:0000259" key="3">
    <source>
        <dbReference type="Pfam" id="PF03372"/>
    </source>
</evidence>
<keyword evidence="2" id="KW-0812">Transmembrane</keyword>
<dbReference type="Proteomes" id="UP000239649">
    <property type="component" value="Unassembled WGS sequence"/>
</dbReference>
<dbReference type="STRING" id="554055.A0A2P6VP45"/>
<keyword evidence="6" id="KW-1185">Reference proteome</keyword>
<dbReference type="AlphaFoldDB" id="A0A2P6VP45"/>
<dbReference type="InterPro" id="IPR024655">
    <property type="entry name" value="Asl1_glyco_hydro_catalytic"/>
</dbReference>
<gene>
    <name evidence="5" type="ORF">C2E20_1295</name>
</gene>
<dbReference type="InterPro" id="IPR005135">
    <property type="entry name" value="Endo/exonuclease/phosphatase"/>
</dbReference>
<feature type="region of interest" description="Disordered" evidence="1">
    <location>
        <begin position="295"/>
        <end position="364"/>
    </location>
</feature>
<evidence type="ECO:0000313" key="6">
    <source>
        <dbReference type="Proteomes" id="UP000239649"/>
    </source>
</evidence>
<dbReference type="Gene3D" id="3.20.20.80">
    <property type="entry name" value="Glycosidases"/>
    <property type="match status" value="1"/>
</dbReference>
<evidence type="ECO:0000256" key="1">
    <source>
        <dbReference type="SAM" id="MobiDB-lite"/>
    </source>
</evidence>